<evidence type="ECO:0000256" key="1">
    <source>
        <dbReference type="ARBA" id="ARBA00022857"/>
    </source>
</evidence>
<dbReference type="Proteomes" id="UP001303760">
    <property type="component" value="Unassembled WGS sequence"/>
</dbReference>
<dbReference type="EMBL" id="MU860064">
    <property type="protein sequence ID" value="KAK4239427.1"/>
    <property type="molecule type" value="Genomic_DNA"/>
</dbReference>
<reference evidence="3" key="2">
    <citation type="submission" date="2023-05" db="EMBL/GenBank/DDBJ databases">
        <authorList>
            <consortium name="Lawrence Berkeley National Laboratory"/>
            <person name="Steindorff A."/>
            <person name="Hensen N."/>
            <person name="Bonometti L."/>
            <person name="Westerberg I."/>
            <person name="Brannstrom I.O."/>
            <person name="Guillou S."/>
            <person name="Cros-Aarteil S."/>
            <person name="Calhoun S."/>
            <person name="Haridas S."/>
            <person name="Kuo A."/>
            <person name="Mondo S."/>
            <person name="Pangilinan J."/>
            <person name="Riley R."/>
            <person name="Labutti K."/>
            <person name="Andreopoulos B."/>
            <person name="Lipzen A."/>
            <person name="Chen C."/>
            <person name="Yanf M."/>
            <person name="Daum C."/>
            <person name="Ng V."/>
            <person name="Clum A."/>
            <person name="Ohm R."/>
            <person name="Martin F."/>
            <person name="Silar P."/>
            <person name="Natvig D."/>
            <person name="Lalanne C."/>
            <person name="Gautier V."/>
            <person name="Ament-Velasquez S.L."/>
            <person name="Kruys A."/>
            <person name="Hutchinson M.I."/>
            <person name="Powell A.J."/>
            <person name="Barry K."/>
            <person name="Miller A.N."/>
            <person name="Grigoriev I.V."/>
            <person name="Debuchy R."/>
            <person name="Gladieux P."/>
            <person name="Thoren M.H."/>
            <person name="Johannesson H."/>
        </authorList>
    </citation>
    <scope>NUCLEOTIDE SEQUENCE</scope>
    <source>
        <strain evidence="3">CBS 532.94</strain>
    </source>
</reference>
<dbReference type="Gene3D" id="3.40.50.720">
    <property type="entry name" value="NAD(P)-binding Rossmann-like Domain"/>
    <property type="match status" value="1"/>
</dbReference>
<dbReference type="PANTHER" id="PTHR42748:SF11">
    <property type="entry name" value="NMRA-LIKE DOMAIN-CONTAINING PROTEIN"/>
    <property type="match status" value="1"/>
</dbReference>
<proteinExistence type="predicted"/>
<feature type="region of interest" description="Disordered" evidence="2">
    <location>
        <begin position="16"/>
        <end position="63"/>
    </location>
</feature>
<dbReference type="GO" id="GO:0005634">
    <property type="term" value="C:nucleus"/>
    <property type="evidence" value="ECO:0007669"/>
    <property type="project" value="TreeGrafter"/>
</dbReference>
<accession>A0AAN7CDQ5</accession>
<evidence type="ECO:0000313" key="4">
    <source>
        <dbReference type="Proteomes" id="UP001303760"/>
    </source>
</evidence>
<reference evidence="3" key="1">
    <citation type="journal article" date="2023" name="Mol. Phylogenet. Evol.">
        <title>Genome-scale phylogeny and comparative genomics of the fungal order Sordariales.</title>
        <authorList>
            <person name="Hensen N."/>
            <person name="Bonometti L."/>
            <person name="Westerberg I."/>
            <person name="Brannstrom I.O."/>
            <person name="Guillou S."/>
            <person name="Cros-Aarteil S."/>
            <person name="Calhoun S."/>
            <person name="Haridas S."/>
            <person name="Kuo A."/>
            <person name="Mondo S."/>
            <person name="Pangilinan J."/>
            <person name="Riley R."/>
            <person name="LaButti K."/>
            <person name="Andreopoulos B."/>
            <person name="Lipzen A."/>
            <person name="Chen C."/>
            <person name="Yan M."/>
            <person name="Daum C."/>
            <person name="Ng V."/>
            <person name="Clum A."/>
            <person name="Steindorff A."/>
            <person name="Ohm R.A."/>
            <person name="Martin F."/>
            <person name="Silar P."/>
            <person name="Natvig D.O."/>
            <person name="Lalanne C."/>
            <person name="Gautier V."/>
            <person name="Ament-Velasquez S.L."/>
            <person name="Kruys A."/>
            <person name="Hutchinson M.I."/>
            <person name="Powell A.J."/>
            <person name="Barry K."/>
            <person name="Miller A.N."/>
            <person name="Grigoriev I.V."/>
            <person name="Debuchy R."/>
            <person name="Gladieux P."/>
            <person name="Hiltunen Thoren M."/>
            <person name="Johannesson H."/>
        </authorList>
    </citation>
    <scope>NUCLEOTIDE SEQUENCE</scope>
    <source>
        <strain evidence="3">CBS 532.94</strain>
    </source>
</reference>
<evidence type="ECO:0000256" key="2">
    <source>
        <dbReference type="SAM" id="MobiDB-lite"/>
    </source>
</evidence>
<dbReference type="SUPFAM" id="SSF51735">
    <property type="entry name" value="NAD(P)-binding Rossmann-fold domains"/>
    <property type="match status" value="1"/>
</dbReference>
<protein>
    <recommendedName>
        <fullName evidence="5">NmrA-like domain-containing protein</fullName>
    </recommendedName>
</protein>
<evidence type="ECO:0008006" key="5">
    <source>
        <dbReference type="Google" id="ProtNLM"/>
    </source>
</evidence>
<evidence type="ECO:0000313" key="3">
    <source>
        <dbReference type="EMBL" id="KAK4239427.1"/>
    </source>
</evidence>
<keyword evidence="1" id="KW-0521">NADP</keyword>
<dbReference type="InterPro" id="IPR036291">
    <property type="entry name" value="NAD(P)-bd_dom_sf"/>
</dbReference>
<keyword evidence="4" id="KW-1185">Reference proteome</keyword>
<comment type="caution">
    <text evidence="3">The sequence shown here is derived from an EMBL/GenBank/DDBJ whole genome shotgun (WGS) entry which is preliminary data.</text>
</comment>
<gene>
    <name evidence="3" type="ORF">C8A03DRAFT_32529</name>
</gene>
<dbReference type="PANTHER" id="PTHR42748">
    <property type="entry name" value="NITROGEN METABOLITE REPRESSION PROTEIN NMRA FAMILY MEMBER"/>
    <property type="match status" value="1"/>
</dbReference>
<sequence length="252" mass="27342">MSKLLVIFGITGNQGRSAASTSLADPAQSKTYKDPRRGSRQQSARRPRLPRPRASSWSEPADLDNGAAAKEAVQGAYTVLAMAQTQYVDEVHTRGPAAPYDSKPAKRWVPHNPSAADGSFIIINIFSGPHKWVWIDIRESGTYLAPILSRPNKYAGKEYLAASEPRSFSDLAKSISDAMDKTVSYVAGARGEEYGNFGPGTQKKLHWAIEQTKGSLKTLEDFAEGERETGSLLDVFAELRGGNGPLGPHHTS</sequence>
<dbReference type="AlphaFoldDB" id="A0AAN7CDQ5"/>
<name>A0AAN7CDQ5_9PEZI</name>
<dbReference type="InterPro" id="IPR051164">
    <property type="entry name" value="NmrA-like_oxidored"/>
</dbReference>
<organism evidence="3 4">
    <name type="scientific">Achaetomium macrosporum</name>
    <dbReference type="NCBI Taxonomy" id="79813"/>
    <lineage>
        <taxon>Eukaryota</taxon>
        <taxon>Fungi</taxon>
        <taxon>Dikarya</taxon>
        <taxon>Ascomycota</taxon>
        <taxon>Pezizomycotina</taxon>
        <taxon>Sordariomycetes</taxon>
        <taxon>Sordariomycetidae</taxon>
        <taxon>Sordariales</taxon>
        <taxon>Chaetomiaceae</taxon>
        <taxon>Achaetomium</taxon>
    </lineage>
</organism>